<keyword evidence="3" id="KW-1185">Reference proteome</keyword>
<dbReference type="AlphaFoldDB" id="W1NYS7"/>
<organism evidence="2 3">
    <name type="scientific">Amborella trichopoda</name>
    <dbReference type="NCBI Taxonomy" id="13333"/>
    <lineage>
        <taxon>Eukaryota</taxon>
        <taxon>Viridiplantae</taxon>
        <taxon>Streptophyta</taxon>
        <taxon>Embryophyta</taxon>
        <taxon>Tracheophyta</taxon>
        <taxon>Spermatophyta</taxon>
        <taxon>Magnoliopsida</taxon>
        <taxon>Amborellales</taxon>
        <taxon>Amborellaceae</taxon>
        <taxon>Amborella</taxon>
    </lineage>
</organism>
<dbReference type="HOGENOM" id="CLU_1385869_0_0_1"/>
<evidence type="ECO:0000313" key="3">
    <source>
        <dbReference type="Proteomes" id="UP000017836"/>
    </source>
</evidence>
<evidence type="ECO:0000313" key="2">
    <source>
        <dbReference type="EMBL" id="ERN00461.1"/>
    </source>
</evidence>
<gene>
    <name evidence="2" type="ORF">AMTR_s00100p00145420</name>
</gene>
<dbReference type="Gramene" id="ERN00461">
    <property type="protein sequence ID" value="ERN00461"/>
    <property type="gene ID" value="AMTR_s00100p00145420"/>
</dbReference>
<protein>
    <submittedName>
        <fullName evidence="2">Uncharacterized protein</fullName>
    </submittedName>
</protein>
<dbReference type="EMBL" id="KI394904">
    <property type="protein sequence ID" value="ERN00461.1"/>
    <property type="molecule type" value="Genomic_DNA"/>
</dbReference>
<reference evidence="3" key="1">
    <citation type="journal article" date="2013" name="Science">
        <title>The Amborella genome and the evolution of flowering plants.</title>
        <authorList>
            <consortium name="Amborella Genome Project"/>
        </authorList>
    </citation>
    <scope>NUCLEOTIDE SEQUENCE [LARGE SCALE GENOMIC DNA]</scope>
</reference>
<evidence type="ECO:0000256" key="1">
    <source>
        <dbReference type="SAM" id="MobiDB-lite"/>
    </source>
</evidence>
<feature type="region of interest" description="Disordered" evidence="1">
    <location>
        <begin position="173"/>
        <end position="197"/>
    </location>
</feature>
<dbReference type="Proteomes" id="UP000017836">
    <property type="component" value="Unassembled WGS sequence"/>
</dbReference>
<name>W1NYS7_AMBTC</name>
<sequence>MLACLGDLGHEGAEGIEPFTELLPSLPLSHQSEMESPLCSPYCFTCDEDDVDLRLGKEIGGFIMSSESMESAETSKRTLLFLSCCSSAAVGHTTPNPKEKGHQSMGGGDGSPFACCRAFGGGGSSIFFRNLPIGLLGIGARNFGGFRLSFPMRNGKVFPLWRKMKKKISSSLPTSAAAKIPDGEGVQGANLQATAPP</sequence>
<accession>W1NYS7</accession>
<proteinExistence type="predicted"/>